<dbReference type="RefSeq" id="WP_091834050.1">
    <property type="nucleotide sequence ID" value="NZ_FPAA01000002.1"/>
</dbReference>
<dbReference type="GO" id="GO:0046872">
    <property type="term" value="F:metal ion binding"/>
    <property type="evidence" value="ECO:0007669"/>
    <property type="project" value="UniProtKB-KW"/>
</dbReference>
<dbReference type="Gene3D" id="1.20.120.450">
    <property type="entry name" value="dinb family like domain"/>
    <property type="match status" value="1"/>
</dbReference>
<proteinExistence type="inferred from homology"/>
<dbReference type="Proteomes" id="UP000198660">
    <property type="component" value="Unassembled WGS sequence"/>
</dbReference>
<organism evidence="4 5">
    <name type="scientific">Marininema halotolerans</name>
    <dbReference type="NCBI Taxonomy" id="1155944"/>
    <lineage>
        <taxon>Bacteria</taxon>
        <taxon>Bacillati</taxon>
        <taxon>Bacillota</taxon>
        <taxon>Bacilli</taxon>
        <taxon>Bacillales</taxon>
        <taxon>Thermoactinomycetaceae</taxon>
        <taxon>Marininema</taxon>
    </lineage>
</organism>
<dbReference type="OrthoDB" id="118635at2"/>
<dbReference type="Pfam" id="PF05163">
    <property type="entry name" value="DinB"/>
    <property type="match status" value="1"/>
</dbReference>
<evidence type="ECO:0000256" key="3">
    <source>
        <dbReference type="PIRSR" id="PIRSR607837-1"/>
    </source>
</evidence>
<dbReference type="SUPFAM" id="SSF109854">
    <property type="entry name" value="DinB/YfiT-like putative metalloenzymes"/>
    <property type="match status" value="1"/>
</dbReference>
<feature type="binding site" evidence="3">
    <location>
        <position position="134"/>
    </location>
    <ligand>
        <name>a divalent metal cation</name>
        <dbReference type="ChEBI" id="CHEBI:60240"/>
    </ligand>
</feature>
<dbReference type="AlphaFoldDB" id="A0A1I6PXM1"/>
<dbReference type="PANTHER" id="PTHR37302">
    <property type="entry name" value="SLR1116 PROTEIN"/>
    <property type="match status" value="1"/>
</dbReference>
<keyword evidence="5" id="KW-1185">Reference proteome</keyword>
<evidence type="ECO:0000256" key="1">
    <source>
        <dbReference type="ARBA" id="ARBA00008635"/>
    </source>
</evidence>
<protein>
    <submittedName>
        <fullName evidence="4">Uncharacterized damage-inducible protein DinB (Forms a four-helix bundle)</fullName>
    </submittedName>
</protein>
<name>A0A1I6PXM1_9BACL</name>
<evidence type="ECO:0000313" key="4">
    <source>
        <dbReference type="EMBL" id="SFS44977.1"/>
    </source>
</evidence>
<accession>A0A1I6PXM1</accession>
<dbReference type="InterPro" id="IPR034660">
    <property type="entry name" value="DinB/YfiT-like"/>
</dbReference>
<keyword evidence="2 3" id="KW-0479">Metal-binding</keyword>
<feature type="binding site" evidence="3">
    <location>
        <position position="46"/>
    </location>
    <ligand>
        <name>a divalent metal cation</name>
        <dbReference type="ChEBI" id="CHEBI:60240"/>
    </ligand>
</feature>
<evidence type="ECO:0000256" key="2">
    <source>
        <dbReference type="ARBA" id="ARBA00022723"/>
    </source>
</evidence>
<dbReference type="InterPro" id="IPR007837">
    <property type="entry name" value="DinB"/>
</dbReference>
<dbReference type="EMBL" id="FPAA01000002">
    <property type="protein sequence ID" value="SFS44977.1"/>
    <property type="molecule type" value="Genomic_DNA"/>
</dbReference>
<dbReference type="PANTHER" id="PTHR37302:SF3">
    <property type="entry name" value="DAMAGE-INDUCIBLE PROTEIN DINB"/>
    <property type="match status" value="1"/>
</dbReference>
<feature type="binding site" evidence="3">
    <location>
        <position position="138"/>
    </location>
    <ligand>
        <name>a divalent metal cation</name>
        <dbReference type="ChEBI" id="CHEBI:60240"/>
    </ligand>
</feature>
<sequence>MDAKEYFWVKETRKVLLEFCTQIEPADFTRTNESFGSESVRDLLLHIAECYHAWMGSYVLLKTTQPITPKENRMGIGMKEIVTRFAEADAYVEQVLERGPIEMETPIVRPIPWRNESESISISPQQLLMHTVTHEFHHKGQIVLIARQMGYTPLNTDVLGIED</sequence>
<reference evidence="5" key="1">
    <citation type="submission" date="2016-10" db="EMBL/GenBank/DDBJ databases">
        <authorList>
            <person name="Varghese N."/>
            <person name="Submissions S."/>
        </authorList>
    </citation>
    <scope>NUCLEOTIDE SEQUENCE [LARGE SCALE GENOMIC DNA]</scope>
    <source>
        <strain evidence="5">DSM 45789</strain>
    </source>
</reference>
<gene>
    <name evidence="4" type="ORF">SAMN05444972_102207</name>
</gene>
<comment type="similarity">
    <text evidence="1">Belongs to the DinB family.</text>
</comment>
<evidence type="ECO:0000313" key="5">
    <source>
        <dbReference type="Proteomes" id="UP000198660"/>
    </source>
</evidence>